<proteinExistence type="predicted"/>
<evidence type="ECO:0000256" key="1">
    <source>
        <dbReference type="SAM" id="MobiDB-lite"/>
    </source>
</evidence>
<sequence length="182" mass="19701">MAKMTSSSTSSRRDGKNRTATRRRLLAALGVGVPTSLAGCTDAGLGLGVETGPTYEDGTIDVPDDAEERSVEEMATAEALAELESQEGVTPLERLSIVDHEYIFEDDFRGSTVQGTVENTDERVELAEVRVRVYNDDDEQLGHYLDITGDLDQGGKWAFEVILLESPDDIASYDIAVIGTPT</sequence>
<dbReference type="InterPro" id="IPR047676">
    <property type="entry name" value="FxLYD_dom"/>
</dbReference>
<gene>
    <name evidence="2" type="ORF">C482_00485</name>
</gene>
<reference evidence="2 3" key="1">
    <citation type="journal article" date="2014" name="PLoS Genet.">
        <title>Phylogenetically driven sequencing of extremely halophilic archaea reveals strategies for static and dynamic osmo-response.</title>
        <authorList>
            <person name="Becker E.A."/>
            <person name="Seitzer P.M."/>
            <person name="Tritt A."/>
            <person name="Larsen D."/>
            <person name="Krusor M."/>
            <person name="Yao A.I."/>
            <person name="Wu D."/>
            <person name="Madern D."/>
            <person name="Eisen J.A."/>
            <person name="Darling A.E."/>
            <person name="Facciotti M.T."/>
        </authorList>
    </citation>
    <scope>NUCLEOTIDE SEQUENCE [LARGE SCALE GENOMIC DNA]</scope>
    <source>
        <strain evidence="2 3">JCM 10990</strain>
    </source>
</reference>
<evidence type="ECO:0000313" key="2">
    <source>
        <dbReference type="EMBL" id="ELZ06253.1"/>
    </source>
</evidence>
<organism evidence="2 3">
    <name type="scientific">Natrialba chahannaoensis JCM 10990</name>
    <dbReference type="NCBI Taxonomy" id="1227492"/>
    <lineage>
        <taxon>Archaea</taxon>
        <taxon>Methanobacteriati</taxon>
        <taxon>Methanobacteriota</taxon>
        <taxon>Stenosarchaea group</taxon>
        <taxon>Halobacteria</taxon>
        <taxon>Halobacteriales</taxon>
        <taxon>Natrialbaceae</taxon>
        <taxon>Natrialba</taxon>
    </lineage>
</organism>
<name>M0B7K0_9EURY</name>
<dbReference type="EMBL" id="AOIN01000008">
    <property type="protein sequence ID" value="ELZ06253.1"/>
    <property type="molecule type" value="Genomic_DNA"/>
</dbReference>
<feature type="compositionally biased region" description="Polar residues" evidence="1">
    <location>
        <begin position="1"/>
        <end position="10"/>
    </location>
</feature>
<accession>M0B7K0</accession>
<dbReference type="PATRIC" id="fig|1227492.4.peg.78"/>
<dbReference type="AlphaFoldDB" id="M0B7K0"/>
<dbReference type="Proteomes" id="UP000011693">
    <property type="component" value="Unassembled WGS sequence"/>
</dbReference>
<feature type="region of interest" description="Disordered" evidence="1">
    <location>
        <begin position="1"/>
        <end position="21"/>
    </location>
</feature>
<evidence type="ECO:0000313" key="3">
    <source>
        <dbReference type="Proteomes" id="UP000011693"/>
    </source>
</evidence>
<dbReference type="NCBIfam" id="NF038353">
    <property type="entry name" value="FxLYD_dom"/>
    <property type="match status" value="1"/>
</dbReference>
<protein>
    <submittedName>
        <fullName evidence="2">Uncharacterized protein</fullName>
    </submittedName>
</protein>
<comment type="caution">
    <text evidence="2">The sequence shown here is derived from an EMBL/GenBank/DDBJ whole genome shotgun (WGS) entry which is preliminary data.</text>
</comment>
<keyword evidence="3" id="KW-1185">Reference proteome</keyword>